<reference evidence="2 3" key="1">
    <citation type="submission" date="2023-01" db="EMBL/GenBank/DDBJ databases">
        <authorList>
            <person name="Kreplak J."/>
        </authorList>
    </citation>
    <scope>NUCLEOTIDE SEQUENCE [LARGE SCALE GENOMIC DNA]</scope>
</reference>
<gene>
    <name evidence="2" type="ORF">VFH_I064680</name>
</gene>
<feature type="compositionally biased region" description="Low complexity" evidence="1">
    <location>
        <begin position="44"/>
        <end position="59"/>
    </location>
</feature>
<dbReference type="AlphaFoldDB" id="A0AAV0Z311"/>
<feature type="region of interest" description="Disordered" evidence="1">
    <location>
        <begin position="1"/>
        <end position="92"/>
    </location>
</feature>
<name>A0AAV0Z311_VICFA</name>
<keyword evidence="3" id="KW-1185">Reference proteome</keyword>
<organism evidence="2 3">
    <name type="scientific">Vicia faba</name>
    <name type="common">Broad bean</name>
    <name type="synonym">Faba vulgaris</name>
    <dbReference type="NCBI Taxonomy" id="3906"/>
    <lineage>
        <taxon>Eukaryota</taxon>
        <taxon>Viridiplantae</taxon>
        <taxon>Streptophyta</taxon>
        <taxon>Embryophyta</taxon>
        <taxon>Tracheophyta</taxon>
        <taxon>Spermatophyta</taxon>
        <taxon>Magnoliopsida</taxon>
        <taxon>eudicotyledons</taxon>
        <taxon>Gunneridae</taxon>
        <taxon>Pentapetalae</taxon>
        <taxon>rosids</taxon>
        <taxon>fabids</taxon>
        <taxon>Fabales</taxon>
        <taxon>Fabaceae</taxon>
        <taxon>Papilionoideae</taxon>
        <taxon>50 kb inversion clade</taxon>
        <taxon>NPAAA clade</taxon>
        <taxon>Hologalegina</taxon>
        <taxon>IRL clade</taxon>
        <taxon>Fabeae</taxon>
        <taxon>Vicia</taxon>
    </lineage>
</organism>
<accession>A0AAV0Z311</accession>
<evidence type="ECO:0000313" key="3">
    <source>
        <dbReference type="Proteomes" id="UP001157006"/>
    </source>
</evidence>
<dbReference type="EMBL" id="OX451735">
    <property type="protein sequence ID" value="CAI8592910.1"/>
    <property type="molecule type" value="Genomic_DNA"/>
</dbReference>
<protein>
    <submittedName>
        <fullName evidence="2">Uncharacterized protein</fullName>
    </submittedName>
</protein>
<evidence type="ECO:0000313" key="2">
    <source>
        <dbReference type="EMBL" id="CAI8592910.1"/>
    </source>
</evidence>
<dbReference type="Proteomes" id="UP001157006">
    <property type="component" value="Chromosome 1S"/>
</dbReference>
<proteinExistence type="predicted"/>
<feature type="compositionally biased region" description="Polar residues" evidence="1">
    <location>
        <begin position="13"/>
        <end position="29"/>
    </location>
</feature>
<sequence length="107" mass="12191">MIENPNKLRLGRHNQTASARQEGAEQTTRCRGHSQVPREEVDGTSSSTLRSRLSSASLSKDYEEEEPERVQVSEPKMVNVPESEDEANPELNYRTRQRGFIVGHRKL</sequence>
<evidence type="ECO:0000256" key="1">
    <source>
        <dbReference type="SAM" id="MobiDB-lite"/>
    </source>
</evidence>